<evidence type="ECO:0000313" key="1">
    <source>
        <dbReference type="EMBL" id="HIY73783.1"/>
    </source>
</evidence>
<dbReference type="Proteomes" id="UP000886824">
    <property type="component" value="Unassembled WGS sequence"/>
</dbReference>
<sequence>MEAFLPWLYARYIYPYQEERVLGSGYELDLSLMDSNLTPEERVNFNKSREFFSLQAFVLGLRTGIGLSESFQPRRAE</sequence>
<evidence type="ECO:0000313" key="2">
    <source>
        <dbReference type="Proteomes" id="UP000886824"/>
    </source>
</evidence>
<proteinExistence type="predicted"/>
<reference evidence="1" key="2">
    <citation type="submission" date="2021-04" db="EMBL/GenBank/DDBJ databases">
        <authorList>
            <person name="Gilroy R."/>
        </authorList>
    </citation>
    <scope>NUCLEOTIDE SEQUENCE</scope>
    <source>
        <strain evidence="1">CHK33-7979</strain>
    </source>
</reference>
<comment type="caution">
    <text evidence="1">The sequence shown here is derived from an EMBL/GenBank/DDBJ whole genome shotgun (WGS) entry which is preliminary data.</text>
</comment>
<reference evidence="1" key="1">
    <citation type="journal article" date="2021" name="PeerJ">
        <title>Extensive microbial diversity within the chicken gut microbiome revealed by metagenomics and culture.</title>
        <authorList>
            <person name="Gilroy R."/>
            <person name="Ravi A."/>
            <person name="Getino M."/>
            <person name="Pursley I."/>
            <person name="Horton D.L."/>
            <person name="Alikhan N.F."/>
            <person name="Baker D."/>
            <person name="Gharbi K."/>
            <person name="Hall N."/>
            <person name="Watson M."/>
            <person name="Adriaenssens E.M."/>
            <person name="Foster-Nyarko E."/>
            <person name="Jarju S."/>
            <person name="Secka A."/>
            <person name="Antonio M."/>
            <person name="Oren A."/>
            <person name="Chaudhuri R.R."/>
            <person name="La Ragione R."/>
            <person name="Hildebrand F."/>
            <person name="Pallen M.J."/>
        </authorList>
    </citation>
    <scope>NUCLEOTIDE SEQUENCE</scope>
    <source>
        <strain evidence="1">CHK33-7979</strain>
    </source>
</reference>
<dbReference type="AlphaFoldDB" id="A0A9D2CEN9"/>
<dbReference type="EMBL" id="DXCX01000076">
    <property type="protein sequence ID" value="HIY73783.1"/>
    <property type="molecule type" value="Genomic_DNA"/>
</dbReference>
<gene>
    <name evidence="1" type="ORF">H9826_07405</name>
</gene>
<accession>A0A9D2CEN9</accession>
<organism evidence="1 2">
    <name type="scientific">Candidatus Intestinimonas merdavium</name>
    <dbReference type="NCBI Taxonomy" id="2838622"/>
    <lineage>
        <taxon>Bacteria</taxon>
        <taxon>Bacillati</taxon>
        <taxon>Bacillota</taxon>
        <taxon>Clostridia</taxon>
        <taxon>Eubacteriales</taxon>
        <taxon>Intestinimonas</taxon>
    </lineage>
</organism>
<protein>
    <submittedName>
        <fullName evidence="1">Uncharacterized protein</fullName>
    </submittedName>
</protein>
<name>A0A9D2CEN9_9FIRM</name>